<dbReference type="AlphaFoldDB" id="A0A6C0J7E1"/>
<organism evidence="1">
    <name type="scientific">viral metagenome</name>
    <dbReference type="NCBI Taxonomy" id="1070528"/>
    <lineage>
        <taxon>unclassified sequences</taxon>
        <taxon>metagenomes</taxon>
        <taxon>organismal metagenomes</taxon>
    </lineage>
</organism>
<dbReference type="EMBL" id="MN740328">
    <property type="protein sequence ID" value="QHU00661.1"/>
    <property type="molecule type" value="Genomic_DNA"/>
</dbReference>
<reference evidence="1" key="1">
    <citation type="journal article" date="2020" name="Nature">
        <title>Giant virus diversity and host interactions through global metagenomics.</title>
        <authorList>
            <person name="Schulz F."/>
            <person name="Roux S."/>
            <person name="Paez-Espino D."/>
            <person name="Jungbluth S."/>
            <person name="Walsh D.A."/>
            <person name="Denef V.J."/>
            <person name="McMahon K.D."/>
            <person name="Konstantinidis K.T."/>
            <person name="Eloe-Fadrosh E.A."/>
            <person name="Kyrpides N.C."/>
            <person name="Woyke T."/>
        </authorList>
    </citation>
    <scope>NUCLEOTIDE SEQUENCE</scope>
    <source>
        <strain evidence="1">GVMAG-M-3300025860-20</strain>
    </source>
</reference>
<evidence type="ECO:0000313" key="1">
    <source>
        <dbReference type="EMBL" id="QHU00661.1"/>
    </source>
</evidence>
<name>A0A6C0J7E1_9ZZZZ</name>
<proteinExistence type="predicted"/>
<protein>
    <submittedName>
        <fullName evidence="1">Uncharacterized protein</fullName>
    </submittedName>
</protein>
<sequence length="88" mass="10336">MNKLFHIKNTGISSTIDFFISAQKPFSVSKTPNFQHVYIESMDLKKYNLNEMINSKKIKDHIIELYEKNLNKNLIIKFDQILKINSST</sequence>
<accession>A0A6C0J7E1</accession>